<keyword evidence="4 7" id="KW-0560">Oxidoreductase</keyword>
<comment type="cofactor">
    <cofactor evidence="1">
        <name>FAD</name>
        <dbReference type="ChEBI" id="CHEBI:57692"/>
    </cofactor>
</comment>
<dbReference type="PANTHER" id="PTHR10961">
    <property type="entry name" value="PEROXISOMAL SARCOSINE OXIDASE"/>
    <property type="match status" value="1"/>
</dbReference>
<dbReference type="EC" id="1.5.3.2" evidence="7"/>
<evidence type="ECO:0000256" key="1">
    <source>
        <dbReference type="ARBA" id="ARBA00001974"/>
    </source>
</evidence>
<dbReference type="InterPro" id="IPR045170">
    <property type="entry name" value="MTOX"/>
</dbReference>
<protein>
    <submittedName>
        <fullName evidence="7">N-methyl-L-tryptophan oxidase</fullName>
        <ecNumber evidence="7">1.5.3.2</ecNumber>
    </submittedName>
</protein>
<keyword evidence="2" id="KW-0285">Flavoprotein</keyword>
<dbReference type="Gene3D" id="3.30.9.10">
    <property type="entry name" value="D-Amino Acid Oxidase, subunit A, domain 2"/>
    <property type="match status" value="1"/>
</dbReference>
<dbReference type="SUPFAM" id="SSF54373">
    <property type="entry name" value="FAD-linked reductases, C-terminal domain"/>
    <property type="match status" value="1"/>
</dbReference>
<dbReference type="PANTHER" id="PTHR10961:SF7">
    <property type="entry name" value="FAD DEPENDENT OXIDOREDUCTASE DOMAIN-CONTAINING PROTEIN"/>
    <property type="match status" value="1"/>
</dbReference>
<evidence type="ECO:0000313" key="7">
    <source>
        <dbReference type="EMBL" id="TMI82094.1"/>
    </source>
</evidence>
<dbReference type="Gene3D" id="3.50.50.60">
    <property type="entry name" value="FAD/NAD(P)-binding domain"/>
    <property type="match status" value="1"/>
</dbReference>
<dbReference type="InterPro" id="IPR006076">
    <property type="entry name" value="FAD-dep_OxRdtase"/>
</dbReference>
<dbReference type="GO" id="GO:0008115">
    <property type="term" value="F:sarcosine oxidase activity"/>
    <property type="evidence" value="ECO:0007669"/>
    <property type="project" value="TreeGrafter"/>
</dbReference>
<dbReference type="SUPFAM" id="SSF51905">
    <property type="entry name" value="FAD/NAD(P)-binding domain"/>
    <property type="match status" value="1"/>
</dbReference>
<dbReference type="InterPro" id="IPR036188">
    <property type="entry name" value="FAD/NAD-bd_sf"/>
</dbReference>
<evidence type="ECO:0000256" key="3">
    <source>
        <dbReference type="ARBA" id="ARBA00022827"/>
    </source>
</evidence>
<dbReference type="GO" id="GO:0050131">
    <property type="term" value="F:N-methyl-L-amino-acid oxidase activity"/>
    <property type="evidence" value="ECO:0007669"/>
    <property type="project" value="UniProtKB-EC"/>
</dbReference>
<dbReference type="NCBIfam" id="NF008425">
    <property type="entry name" value="PRK11259.1"/>
    <property type="match status" value="1"/>
</dbReference>
<feature type="region of interest" description="Disordered" evidence="5">
    <location>
        <begin position="379"/>
        <end position="399"/>
    </location>
</feature>
<reference evidence="7 8" key="1">
    <citation type="journal article" date="2019" name="Nat. Microbiol.">
        <title>Mediterranean grassland soil C-N compound turnover is dependent on rainfall and depth, and is mediated by genomically divergent microorganisms.</title>
        <authorList>
            <person name="Diamond S."/>
            <person name="Andeer P.F."/>
            <person name="Li Z."/>
            <person name="Crits-Christoph A."/>
            <person name="Burstein D."/>
            <person name="Anantharaman K."/>
            <person name="Lane K.R."/>
            <person name="Thomas B.C."/>
            <person name="Pan C."/>
            <person name="Northen T.R."/>
            <person name="Banfield J.F."/>
        </authorList>
    </citation>
    <scope>NUCLEOTIDE SEQUENCE [LARGE SCALE GENOMIC DNA]</scope>
    <source>
        <strain evidence="7">NP_6</strain>
    </source>
</reference>
<evidence type="ECO:0000313" key="8">
    <source>
        <dbReference type="Proteomes" id="UP000318093"/>
    </source>
</evidence>
<dbReference type="AlphaFoldDB" id="A0A537JEY7"/>
<evidence type="ECO:0000259" key="6">
    <source>
        <dbReference type="Pfam" id="PF01266"/>
    </source>
</evidence>
<dbReference type="Pfam" id="PF01266">
    <property type="entry name" value="DAO"/>
    <property type="match status" value="1"/>
</dbReference>
<dbReference type="GO" id="GO:0050660">
    <property type="term" value="F:flavin adenine dinucleotide binding"/>
    <property type="evidence" value="ECO:0007669"/>
    <property type="project" value="InterPro"/>
</dbReference>
<proteinExistence type="predicted"/>
<evidence type="ECO:0000256" key="4">
    <source>
        <dbReference type="ARBA" id="ARBA00023002"/>
    </source>
</evidence>
<comment type="caution">
    <text evidence="7">The sequence shown here is derived from an EMBL/GenBank/DDBJ whole genome shotgun (WGS) entry which is preliminary data.</text>
</comment>
<dbReference type="EMBL" id="VBAN01000179">
    <property type="protein sequence ID" value="TMI82094.1"/>
    <property type="molecule type" value="Genomic_DNA"/>
</dbReference>
<gene>
    <name evidence="7" type="primary">solA</name>
    <name evidence="7" type="ORF">E6H03_06055</name>
</gene>
<name>A0A537JEY7_9BACT</name>
<evidence type="ECO:0000256" key="2">
    <source>
        <dbReference type="ARBA" id="ARBA00022630"/>
    </source>
</evidence>
<sequence length="399" mass="43749">MAVYDVIVLGVGGMGSAAAYHLARRGARVLGLEQFGVAHDKGSSHARTRVIRQAYYEGPDYVPLLFRAYDLWHDLERAAGTTLLTRTGALHLGAPEAEGVAGAALSARTHRIPHEMLDAAEIRKRYPVFRPQPGQVALLEYEAGILNPEQCVSTHIDLAKRAGADLRFDEAVTSWTARPDRVSVRSARGTYEAGHLIVTAGSWAGQLLQNLGVPLEVTRAVLYWYEPRARVEEFKRLPIYMWEDHGKYAYGFPYIEGQGLKVGFHHVFAEVTTPQTIRRQVGDDEKARMRDHLASLMPDAAGSLLATATCMYTNTPDLHFIIDRHPAHENVTVACGFSGHGFKFASVVGEVLADLALQGRTAQPIGLFALNRFRSSGGLTRPLPRQAHVPGGGARRQAT</sequence>
<keyword evidence="3" id="KW-0274">FAD</keyword>
<dbReference type="Proteomes" id="UP000318093">
    <property type="component" value="Unassembled WGS sequence"/>
</dbReference>
<feature type="compositionally biased region" description="Gly residues" evidence="5">
    <location>
        <begin position="390"/>
        <end position="399"/>
    </location>
</feature>
<feature type="domain" description="FAD dependent oxidoreductase" evidence="6">
    <location>
        <begin position="5"/>
        <end position="355"/>
    </location>
</feature>
<organism evidence="7 8">
    <name type="scientific">Candidatus Segetimicrobium genomatis</name>
    <dbReference type="NCBI Taxonomy" id="2569760"/>
    <lineage>
        <taxon>Bacteria</taxon>
        <taxon>Bacillati</taxon>
        <taxon>Candidatus Sysuimicrobiota</taxon>
        <taxon>Candidatus Sysuimicrobiia</taxon>
        <taxon>Candidatus Sysuimicrobiales</taxon>
        <taxon>Candidatus Segetimicrobiaceae</taxon>
        <taxon>Candidatus Segetimicrobium</taxon>
    </lineage>
</organism>
<accession>A0A537JEY7</accession>
<evidence type="ECO:0000256" key="5">
    <source>
        <dbReference type="SAM" id="MobiDB-lite"/>
    </source>
</evidence>